<dbReference type="Proteomes" id="UP000189701">
    <property type="component" value="Unplaced"/>
</dbReference>
<name>A0A1U7WIW4_NICSY</name>
<dbReference type="AlphaFoldDB" id="A0A1U7WIW4"/>
<dbReference type="PROSITE" id="PS50174">
    <property type="entry name" value="G_PATCH"/>
    <property type="match status" value="1"/>
</dbReference>
<dbReference type="RefSeq" id="XP_009778588.1">
    <property type="nucleotide sequence ID" value="XM_009780286.1"/>
</dbReference>
<feature type="domain" description="G-patch" evidence="1">
    <location>
        <begin position="1"/>
        <end position="47"/>
    </location>
</feature>
<proteinExistence type="predicted"/>
<evidence type="ECO:0000259" key="1">
    <source>
        <dbReference type="PROSITE" id="PS50174"/>
    </source>
</evidence>
<dbReference type="PANTHER" id="PTHR20923">
    <property type="entry name" value="BAT4 PROTEIN-RELATED"/>
    <property type="match status" value="1"/>
</dbReference>
<keyword evidence="2" id="KW-1185">Reference proteome</keyword>
<reference evidence="2" key="1">
    <citation type="journal article" date="2013" name="Genome Biol.">
        <title>Reference genomes and transcriptomes of Nicotiana sylvestris and Nicotiana tomentosiformis.</title>
        <authorList>
            <person name="Sierro N."/>
            <person name="Battey J.N."/>
            <person name="Ouadi S."/>
            <person name="Bovet L."/>
            <person name="Goepfert S."/>
            <person name="Bakaher N."/>
            <person name="Peitsch M.C."/>
            <person name="Ivanov N.V."/>
        </authorList>
    </citation>
    <scope>NUCLEOTIDE SEQUENCE [LARGE SCALE GENOMIC DNA]</scope>
</reference>
<dbReference type="InterPro" id="IPR039146">
    <property type="entry name" value="GPANK1"/>
</dbReference>
<dbReference type="InterPro" id="IPR000467">
    <property type="entry name" value="G_patch_dom"/>
</dbReference>
<evidence type="ECO:0000313" key="3">
    <source>
        <dbReference type="RefSeq" id="XP_009778588.1"/>
    </source>
</evidence>
<organism evidence="2 3">
    <name type="scientific">Nicotiana sylvestris</name>
    <name type="common">Wood tobacco</name>
    <name type="synonym">South American tobacco</name>
    <dbReference type="NCBI Taxonomy" id="4096"/>
    <lineage>
        <taxon>Eukaryota</taxon>
        <taxon>Viridiplantae</taxon>
        <taxon>Streptophyta</taxon>
        <taxon>Embryophyta</taxon>
        <taxon>Tracheophyta</taxon>
        <taxon>Spermatophyta</taxon>
        <taxon>Magnoliopsida</taxon>
        <taxon>eudicotyledons</taxon>
        <taxon>Gunneridae</taxon>
        <taxon>Pentapetalae</taxon>
        <taxon>asterids</taxon>
        <taxon>lamiids</taxon>
        <taxon>Solanales</taxon>
        <taxon>Solanaceae</taxon>
        <taxon>Nicotianoideae</taxon>
        <taxon>Nicotianeae</taxon>
        <taxon>Nicotiana</taxon>
    </lineage>
</organism>
<dbReference type="PANTHER" id="PTHR20923:SF1">
    <property type="entry name" value="G PATCH DOMAIN AND ANKYRIN REPEAT-CONTAINING PROTEIN 1"/>
    <property type="match status" value="1"/>
</dbReference>
<reference evidence="3" key="2">
    <citation type="submission" date="2025-08" db="UniProtKB">
        <authorList>
            <consortium name="RefSeq"/>
        </authorList>
    </citation>
    <scope>IDENTIFICATION</scope>
    <source>
        <tissue evidence="3">Leaf</tissue>
    </source>
</reference>
<evidence type="ECO:0000313" key="2">
    <source>
        <dbReference type="Proteomes" id="UP000189701"/>
    </source>
</evidence>
<accession>A0A1U7WIW4</accession>
<dbReference type="Pfam" id="PF01585">
    <property type="entry name" value="G-patch"/>
    <property type="match status" value="1"/>
</dbReference>
<dbReference type="GO" id="GO:0003676">
    <property type="term" value="F:nucleic acid binding"/>
    <property type="evidence" value="ECO:0007669"/>
    <property type="project" value="InterPro"/>
</dbReference>
<dbReference type="STRING" id="4096.A0A1U7WIW4"/>
<dbReference type="SMART" id="SM00443">
    <property type="entry name" value="G_patch"/>
    <property type="match status" value="1"/>
</dbReference>
<sequence>MSNLGFKLLKKLGGREGTGLGIAEHDKLEPVPAYIKKNKRGLEAEKSKKAA</sequence>
<protein>
    <submittedName>
        <fullName evidence="3">G patch domain-containing protein 11-like</fullName>
    </submittedName>
</protein>
<gene>
    <name evidence="3" type="primary">LOC104227912</name>
</gene>